<dbReference type="PIRSF" id="PIRSF017082">
    <property type="entry name" value="YflP"/>
    <property type="match status" value="1"/>
</dbReference>
<evidence type="ECO:0000256" key="1">
    <source>
        <dbReference type="ARBA" id="ARBA00006987"/>
    </source>
</evidence>
<dbReference type="OrthoDB" id="8890377at2"/>
<dbReference type="EMBL" id="AYXT01000010">
    <property type="protein sequence ID" value="ETF01549.1"/>
    <property type="molecule type" value="Genomic_DNA"/>
</dbReference>
<dbReference type="RefSeq" id="WP_024005381.1">
    <property type="nucleotide sequence ID" value="NZ_KI650980.1"/>
</dbReference>
<sequence length="325" mass="34441">MKYDRRTVLKLLCSTTAVVTLPELAYAQEFPARPIQIIVPLPPGGSNDVLARLLGQKMSEAFGQPVVVENRPGAAGNIATNDLAKSKPDGYTIAIAPNQTVAVNPVLYPDLPYDVLKDIQGISMLGRVPMVLVDSPSVSAASVSELIALAKSRPAELTYASAGSGSPQHMAAEVFQSMTGVTLTHIPYKGSVPALVDVVAGRVDMMFCPLNSALPHIGSGKLRALGTTGLKRVELLPDVPTIGETVPGFESDIWIGMVAPAKTPSSVINKLNAELRKALDLPDVRKTLAEQGIMSESSTAADFNKLIADDQKRWAAVVKDAKIKP</sequence>
<dbReference type="Gene3D" id="3.40.190.150">
    <property type="entry name" value="Bordetella uptake gene, domain 1"/>
    <property type="match status" value="1"/>
</dbReference>
<dbReference type="InterPro" id="IPR005064">
    <property type="entry name" value="BUG"/>
</dbReference>
<dbReference type="Proteomes" id="UP000018733">
    <property type="component" value="Unassembled WGS sequence"/>
</dbReference>
<dbReference type="Gene3D" id="3.40.190.10">
    <property type="entry name" value="Periplasmic binding protein-like II"/>
    <property type="match status" value="1"/>
</dbReference>
<proteinExistence type="inferred from homology"/>
<dbReference type="PANTHER" id="PTHR42928:SF5">
    <property type="entry name" value="BLR1237 PROTEIN"/>
    <property type="match status" value="1"/>
</dbReference>
<dbReference type="Pfam" id="PF03401">
    <property type="entry name" value="TctC"/>
    <property type="match status" value="1"/>
</dbReference>
<evidence type="ECO:0000313" key="2">
    <source>
        <dbReference type="EMBL" id="ETF01549.1"/>
    </source>
</evidence>
<gene>
    <name evidence="2" type="ORF">W822_12075</name>
</gene>
<keyword evidence="3" id="KW-1185">Reference proteome</keyword>
<dbReference type="PANTHER" id="PTHR42928">
    <property type="entry name" value="TRICARBOXYLATE-BINDING PROTEIN"/>
    <property type="match status" value="1"/>
</dbReference>
<dbReference type="AlphaFoldDB" id="V8QRF1"/>
<dbReference type="HOGENOM" id="CLU_045683_0_0_4"/>
<dbReference type="InterPro" id="IPR042100">
    <property type="entry name" value="Bug_dom1"/>
</dbReference>
<dbReference type="STRING" id="1424334.W822_12075"/>
<dbReference type="eggNOG" id="COG3181">
    <property type="taxonomic scope" value="Bacteria"/>
</dbReference>
<comment type="caution">
    <text evidence="2">The sequence shown here is derived from an EMBL/GenBank/DDBJ whole genome shotgun (WGS) entry which is preliminary data.</text>
</comment>
<dbReference type="SUPFAM" id="SSF53850">
    <property type="entry name" value="Periplasmic binding protein-like II"/>
    <property type="match status" value="1"/>
</dbReference>
<comment type="similarity">
    <text evidence="1">Belongs to the UPF0065 (bug) family.</text>
</comment>
<name>V8QRF1_9BURK</name>
<accession>V8QRF1</accession>
<evidence type="ECO:0000313" key="3">
    <source>
        <dbReference type="Proteomes" id="UP000018733"/>
    </source>
</evidence>
<evidence type="ECO:0008006" key="4">
    <source>
        <dbReference type="Google" id="ProtNLM"/>
    </source>
</evidence>
<reference evidence="2 3" key="1">
    <citation type="journal article" date="2014" name="Genome Announc.">
        <title>Draft Genome Sequence of Advenella kashmirensis Strain W13003, a Polycyclic Aromatic Hydrocarbon-Degrading Bacterium.</title>
        <authorList>
            <person name="Wang X."/>
            <person name="Jin D."/>
            <person name="Zhou L."/>
            <person name="Wu L."/>
            <person name="An W."/>
            <person name="Zhao L."/>
        </authorList>
    </citation>
    <scope>NUCLEOTIDE SEQUENCE [LARGE SCALE GENOMIC DNA]</scope>
    <source>
        <strain evidence="2 3">W13003</strain>
    </source>
</reference>
<dbReference type="PATRIC" id="fig|1424334.3.peg.2432"/>
<dbReference type="CDD" id="cd13578">
    <property type="entry name" value="PBP2_Bug27"/>
    <property type="match status" value="1"/>
</dbReference>
<protein>
    <recommendedName>
        <fullName evidence="4">LacI family transcriptional regulator</fullName>
    </recommendedName>
</protein>
<organism evidence="2 3">
    <name type="scientific">Advenella kashmirensis W13003</name>
    <dbReference type="NCBI Taxonomy" id="1424334"/>
    <lineage>
        <taxon>Bacteria</taxon>
        <taxon>Pseudomonadati</taxon>
        <taxon>Pseudomonadota</taxon>
        <taxon>Betaproteobacteria</taxon>
        <taxon>Burkholderiales</taxon>
        <taxon>Alcaligenaceae</taxon>
    </lineage>
</organism>